<organism evidence="1 2">
    <name type="scientific">Arctia plantaginis</name>
    <name type="common">Wood tiger moth</name>
    <name type="synonym">Phalaena plantaginis</name>
    <dbReference type="NCBI Taxonomy" id="874455"/>
    <lineage>
        <taxon>Eukaryota</taxon>
        <taxon>Metazoa</taxon>
        <taxon>Ecdysozoa</taxon>
        <taxon>Arthropoda</taxon>
        <taxon>Hexapoda</taxon>
        <taxon>Insecta</taxon>
        <taxon>Pterygota</taxon>
        <taxon>Neoptera</taxon>
        <taxon>Endopterygota</taxon>
        <taxon>Lepidoptera</taxon>
        <taxon>Glossata</taxon>
        <taxon>Ditrysia</taxon>
        <taxon>Noctuoidea</taxon>
        <taxon>Erebidae</taxon>
        <taxon>Arctiinae</taxon>
        <taxon>Arctia</taxon>
    </lineage>
</organism>
<dbReference type="EMBL" id="CADEBC010000077">
    <property type="protein sequence ID" value="CAB3221948.1"/>
    <property type="molecule type" value="Genomic_DNA"/>
</dbReference>
<name>A0A8S0YRW2_ARCPL</name>
<accession>A0A8S0YRW2</accession>
<proteinExistence type="predicted"/>
<evidence type="ECO:0000313" key="1">
    <source>
        <dbReference type="EMBL" id="CAB3221948.1"/>
    </source>
</evidence>
<reference evidence="1 2" key="1">
    <citation type="submission" date="2020-04" db="EMBL/GenBank/DDBJ databases">
        <authorList>
            <person name="Wallbank WR R."/>
            <person name="Pardo Diaz C."/>
            <person name="Kozak K."/>
            <person name="Martin S."/>
            <person name="Jiggins C."/>
            <person name="Moest M."/>
            <person name="Warren A I."/>
            <person name="Byers J.R.P. K."/>
            <person name="Montejo-Kovacevich G."/>
            <person name="Yen C E."/>
        </authorList>
    </citation>
    <scope>NUCLEOTIDE SEQUENCE [LARGE SCALE GENOMIC DNA]</scope>
</reference>
<comment type="caution">
    <text evidence="1">The sequence shown here is derived from an EMBL/GenBank/DDBJ whole genome shotgun (WGS) entry which is preliminary data.</text>
</comment>
<keyword evidence="2" id="KW-1185">Reference proteome</keyword>
<gene>
    <name evidence="1" type="ORF">APLA_LOCUS760</name>
</gene>
<dbReference type="AlphaFoldDB" id="A0A8S0YRW2"/>
<dbReference type="SUPFAM" id="SSF57903">
    <property type="entry name" value="FYVE/PHD zinc finger"/>
    <property type="match status" value="1"/>
</dbReference>
<sequence length="141" mass="15570">MFSCARCGENATDGTTCCLCKHQFDFACAGITEIGFRKLGDRKNTWRCSECKSVSSTVAPSHQQVSQQLSEMRSTLDSIMRQLAPLATSVEDVKTIKQDISDLKVSVEYAQKTADESLAKFGSLEFTLQFTHLNVVVSQFA</sequence>
<dbReference type="InterPro" id="IPR011011">
    <property type="entry name" value="Znf_FYVE_PHD"/>
</dbReference>
<evidence type="ECO:0000313" key="2">
    <source>
        <dbReference type="Proteomes" id="UP000494106"/>
    </source>
</evidence>
<dbReference type="Proteomes" id="UP000494106">
    <property type="component" value="Unassembled WGS sequence"/>
</dbReference>
<evidence type="ECO:0008006" key="3">
    <source>
        <dbReference type="Google" id="ProtNLM"/>
    </source>
</evidence>
<dbReference type="OrthoDB" id="5989141at2759"/>
<protein>
    <recommendedName>
        <fullName evidence="3">Zinc finger PHD-type domain-containing protein</fullName>
    </recommendedName>
</protein>